<sequence length="161" mass="17137">MRRLAPLLLAPLLAGCFVVVPVPVTVPVPTVRTTPAATQPVGAPDASALNAYRRQAGLTPLAPNPKLARAARAHAQDMADRAYFAHRSPEGATHGTRIRAAGYAPCGAAENIAEGLKSRADAMAAWMDSPGHRRNMLHPRMREYGYAQVGRKQVLVLATPC</sequence>
<dbReference type="Gene3D" id="3.40.33.10">
    <property type="entry name" value="CAP"/>
    <property type="match status" value="1"/>
</dbReference>
<dbReference type="eggNOG" id="COG2340">
    <property type="taxonomic scope" value="Bacteria"/>
</dbReference>
<dbReference type="Proteomes" id="UP000006765">
    <property type="component" value="Unassembled WGS sequence"/>
</dbReference>
<gene>
    <name evidence="2" type="ORF">OCGS_1903</name>
</gene>
<dbReference type="PANTHER" id="PTHR31157:SF1">
    <property type="entry name" value="SCP DOMAIN-CONTAINING PROTEIN"/>
    <property type="match status" value="1"/>
</dbReference>
<dbReference type="SUPFAM" id="SSF55797">
    <property type="entry name" value="PR-1-like"/>
    <property type="match status" value="1"/>
</dbReference>
<dbReference type="InterPro" id="IPR035940">
    <property type="entry name" value="CAP_sf"/>
</dbReference>
<organism evidence="2 3">
    <name type="scientific">Oceaniovalibus guishaninsula JLT2003</name>
    <dbReference type="NCBI Taxonomy" id="1231392"/>
    <lineage>
        <taxon>Bacteria</taxon>
        <taxon>Pseudomonadati</taxon>
        <taxon>Pseudomonadota</taxon>
        <taxon>Alphaproteobacteria</taxon>
        <taxon>Rhodobacterales</taxon>
        <taxon>Roseobacteraceae</taxon>
        <taxon>Oceaniovalibus</taxon>
    </lineage>
</organism>
<dbReference type="InterPro" id="IPR014044">
    <property type="entry name" value="CAP_dom"/>
</dbReference>
<dbReference type="PANTHER" id="PTHR31157">
    <property type="entry name" value="SCP DOMAIN-CONTAINING PROTEIN"/>
    <property type="match status" value="1"/>
</dbReference>
<dbReference type="RefSeq" id="WP_007427055.1">
    <property type="nucleotide sequence ID" value="NZ_AMGO01000046.1"/>
</dbReference>
<name>K2HBA6_9RHOB</name>
<proteinExistence type="predicted"/>
<dbReference type="AlphaFoldDB" id="K2HBA6"/>
<evidence type="ECO:0000313" key="3">
    <source>
        <dbReference type="Proteomes" id="UP000006765"/>
    </source>
</evidence>
<dbReference type="Pfam" id="PF00188">
    <property type="entry name" value="CAP"/>
    <property type="match status" value="1"/>
</dbReference>
<evidence type="ECO:0000313" key="2">
    <source>
        <dbReference type="EMBL" id="EKE43922.1"/>
    </source>
</evidence>
<dbReference type="EMBL" id="AMGO01000046">
    <property type="protein sequence ID" value="EKE43922.1"/>
    <property type="molecule type" value="Genomic_DNA"/>
</dbReference>
<feature type="domain" description="SCP" evidence="1">
    <location>
        <begin position="47"/>
        <end position="148"/>
    </location>
</feature>
<dbReference type="PROSITE" id="PS51257">
    <property type="entry name" value="PROKAR_LIPOPROTEIN"/>
    <property type="match status" value="1"/>
</dbReference>
<accession>K2HBA6</accession>
<dbReference type="STRING" id="1231392.OCGS_1903"/>
<dbReference type="CDD" id="cd05379">
    <property type="entry name" value="CAP_bacterial"/>
    <property type="match status" value="1"/>
</dbReference>
<evidence type="ECO:0000259" key="1">
    <source>
        <dbReference type="Pfam" id="PF00188"/>
    </source>
</evidence>
<dbReference type="OrthoDB" id="9811255at2"/>
<protein>
    <recommendedName>
        <fullName evidence="1">SCP domain-containing protein</fullName>
    </recommendedName>
</protein>
<reference evidence="2 3" key="1">
    <citation type="journal article" date="2012" name="J. Bacteriol.">
        <title>Draft Genome Sequence of Oceaniovalibus guishaninsula JLT2003T.</title>
        <authorList>
            <person name="Tang K."/>
            <person name="Liu K."/>
            <person name="Jiao N."/>
        </authorList>
    </citation>
    <scope>NUCLEOTIDE SEQUENCE [LARGE SCALE GENOMIC DNA]</scope>
    <source>
        <strain evidence="2 3">JLT2003</strain>
    </source>
</reference>
<keyword evidence="3" id="KW-1185">Reference proteome</keyword>
<comment type="caution">
    <text evidence="2">The sequence shown here is derived from an EMBL/GenBank/DDBJ whole genome shotgun (WGS) entry which is preliminary data.</text>
</comment>